<comment type="caution">
    <text evidence="1">The sequence shown here is derived from an EMBL/GenBank/DDBJ whole genome shotgun (WGS) entry which is preliminary data.</text>
</comment>
<organism evidence="1 2">
    <name type="scientific">Candidatus Desulfatibia vada</name>
    <dbReference type="NCBI Taxonomy" id="2841696"/>
    <lineage>
        <taxon>Bacteria</taxon>
        <taxon>Pseudomonadati</taxon>
        <taxon>Thermodesulfobacteriota</taxon>
        <taxon>Desulfobacteria</taxon>
        <taxon>Desulfobacterales</taxon>
        <taxon>Desulfobacterales incertae sedis</taxon>
        <taxon>Candidatus Desulfatibia</taxon>
    </lineage>
</organism>
<dbReference type="Proteomes" id="UP000605201">
    <property type="component" value="Unassembled WGS sequence"/>
</dbReference>
<accession>A0A8J6NXD7</accession>
<sequence>MEKKKSSKEKQTITAEDVGSLDDILDFDDTPIEDPFVDDTASAIRPIAIIPSYRISGLSPEKEREALKMLAEGAGINEVAEMFGVARSDISVENARK</sequence>
<gene>
    <name evidence="1" type="ORF">H8D96_00885</name>
</gene>
<reference evidence="1 2" key="1">
    <citation type="submission" date="2020-08" db="EMBL/GenBank/DDBJ databases">
        <title>Bridging the membrane lipid divide: bacteria of the FCB group superphylum have the potential to synthesize archaeal ether lipids.</title>
        <authorList>
            <person name="Villanueva L."/>
            <person name="Von Meijenfeldt F.A.B."/>
            <person name="Westbye A.B."/>
            <person name="Yadav S."/>
            <person name="Hopmans E.C."/>
            <person name="Dutilh B.E."/>
            <person name="Sinninghe Damste J.S."/>
        </authorList>
    </citation>
    <scope>NUCLEOTIDE SEQUENCE [LARGE SCALE GENOMIC DNA]</scope>
    <source>
        <strain evidence="1">NIOZ-UU17</strain>
    </source>
</reference>
<name>A0A8J6NXD7_9BACT</name>
<proteinExistence type="predicted"/>
<dbReference type="AlphaFoldDB" id="A0A8J6NXD7"/>
<protein>
    <submittedName>
        <fullName evidence="1">Uncharacterized protein</fullName>
    </submittedName>
</protein>
<evidence type="ECO:0000313" key="1">
    <source>
        <dbReference type="EMBL" id="MBC8430451.1"/>
    </source>
</evidence>
<evidence type="ECO:0000313" key="2">
    <source>
        <dbReference type="Proteomes" id="UP000605201"/>
    </source>
</evidence>
<dbReference type="EMBL" id="JACNIG010000044">
    <property type="protein sequence ID" value="MBC8430451.1"/>
    <property type="molecule type" value="Genomic_DNA"/>
</dbReference>